<organism evidence="8 9">
    <name type="scientific">Macrophomina phaseolina (strain MS6)</name>
    <name type="common">Charcoal rot fungus</name>
    <dbReference type="NCBI Taxonomy" id="1126212"/>
    <lineage>
        <taxon>Eukaryota</taxon>
        <taxon>Fungi</taxon>
        <taxon>Dikarya</taxon>
        <taxon>Ascomycota</taxon>
        <taxon>Pezizomycotina</taxon>
        <taxon>Dothideomycetes</taxon>
        <taxon>Dothideomycetes incertae sedis</taxon>
        <taxon>Botryosphaeriales</taxon>
        <taxon>Botryosphaeriaceae</taxon>
        <taxon>Macrophomina</taxon>
    </lineage>
</organism>
<evidence type="ECO:0000256" key="4">
    <source>
        <dbReference type="ARBA" id="ARBA00022833"/>
    </source>
</evidence>
<dbReference type="EMBL" id="AHHD01000360">
    <property type="protein sequence ID" value="EKG14293.1"/>
    <property type="molecule type" value="Genomic_DNA"/>
</dbReference>
<dbReference type="HOGENOM" id="CLU_026673_20_1_1"/>
<dbReference type="eggNOG" id="KOG0023">
    <property type="taxonomic scope" value="Eukaryota"/>
</dbReference>
<dbReference type="VEuPathDB" id="FungiDB:MPH_08534"/>
<dbReference type="SUPFAM" id="SSF50129">
    <property type="entry name" value="GroES-like"/>
    <property type="match status" value="1"/>
</dbReference>
<sequence>MSSSIPTRMKAARLTEFNKPYELQTVPVPTIGSSDLLVRIGAAGFCHTDYQVYEGVYESPLPLTGSHEPVGTVVAVGPEATRRGWKNGMRVGTLLFKHACGACHGCRTFRADGGKPDARFCERKEMAGLTHDGGFAEYMVMDVEATSVLPEGLPFEQAAPLMCAGATVWGGIAAMELDPAVPVAVIGVGGLGQLAIQFLKALGHPVVAIDNRAEGLELAREVGPKSLRADVVVDFRANDALEQVAQFAGEGGTLPAAIVCTENVEATEWSLKLLQPHGVVVPLGLPVAGFHFNAFDLVFKELVVKGSLVATKTLVDGMLAVVDKYGIRSYVTTVAFEDAPKLPEMYMDKHLKGRLVLKM</sequence>
<evidence type="ECO:0000259" key="7">
    <source>
        <dbReference type="Pfam" id="PF08240"/>
    </source>
</evidence>
<dbReference type="CDD" id="cd08297">
    <property type="entry name" value="CAD3"/>
    <property type="match status" value="1"/>
</dbReference>
<dbReference type="STRING" id="1126212.K2RI51"/>
<dbReference type="GO" id="GO:0004022">
    <property type="term" value="F:alcohol dehydrogenase (NAD+) activity"/>
    <property type="evidence" value="ECO:0007669"/>
    <property type="project" value="TreeGrafter"/>
</dbReference>
<keyword evidence="3" id="KW-0479">Metal-binding</keyword>
<dbReference type="Gene3D" id="3.90.180.10">
    <property type="entry name" value="Medium-chain alcohol dehydrogenases, catalytic domain"/>
    <property type="match status" value="1"/>
</dbReference>
<keyword evidence="4" id="KW-0862">Zinc</keyword>
<dbReference type="GO" id="GO:0005737">
    <property type="term" value="C:cytoplasm"/>
    <property type="evidence" value="ECO:0007669"/>
    <property type="project" value="TreeGrafter"/>
</dbReference>
<dbReference type="SUPFAM" id="SSF51735">
    <property type="entry name" value="NAD(P)-binding Rossmann-fold domains"/>
    <property type="match status" value="1"/>
</dbReference>
<evidence type="ECO:0000259" key="6">
    <source>
        <dbReference type="Pfam" id="PF00107"/>
    </source>
</evidence>
<dbReference type="Gene3D" id="3.40.50.720">
    <property type="entry name" value="NAD(P)-binding Rossmann-like Domain"/>
    <property type="match status" value="1"/>
</dbReference>
<dbReference type="Proteomes" id="UP000007129">
    <property type="component" value="Unassembled WGS sequence"/>
</dbReference>
<reference evidence="8 9" key="1">
    <citation type="journal article" date="2012" name="BMC Genomics">
        <title>Tools to kill: Genome of one of the most destructive plant pathogenic fungi Macrophomina phaseolina.</title>
        <authorList>
            <person name="Islam M.S."/>
            <person name="Haque M.S."/>
            <person name="Islam M.M."/>
            <person name="Emdad E.M."/>
            <person name="Halim A."/>
            <person name="Hossen Q.M.M."/>
            <person name="Hossain M.Z."/>
            <person name="Ahmed B."/>
            <person name="Rahim S."/>
            <person name="Rahman M.S."/>
            <person name="Alam M.M."/>
            <person name="Hou S."/>
            <person name="Wan X."/>
            <person name="Saito J.A."/>
            <person name="Alam M."/>
        </authorList>
    </citation>
    <scope>NUCLEOTIDE SEQUENCE [LARGE SCALE GENOMIC DNA]</scope>
    <source>
        <strain evidence="8 9">MS6</strain>
    </source>
</reference>
<proteinExistence type="inferred from homology"/>
<dbReference type="OrthoDB" id="1879366at2759"/>
<dbReference type="PANTHER" id="PTHR42940:SF8">
    <property type="entry name" value="VACUOLAR PROTEIN SORTING-ASSOCIATED PROTEIN 11"/>
    <property type="match status" value="1"/>
</dbReference>
<gene>
    <name evidence="8" type="ORF">MPH_08534</name>
</gene>
<dbReference type="GO" id="GO:0046872">
    <property type="term" value="F:metal ion binding"/>
    <property type="evidence" value="ECO:0007669"/>
    <property type="project" value="UniProtKB-KW"/>
</dbReference>
<dbReference type="AlphaFoldDB" id="K2RI51"/>
<keyword evidence="5" id="KW-0560">Oxidoreductase</keyword>
<comment type="caution">
    <text evidence="8">The sequence shown here is derived from an EMBL/GenBank/DDBJ whole genome shotgun (WGS) entry which is preliminary data.</text>
</comment>
<comment type="similarity">
    <text evidence="2">Belongs to the zinc-containing alcohol dehydrogenase family.</text>
</comment>
<evidence type="ECO:0000313" key="8">
    <source>
        <dbReference type="EMBL" id="EKG14293.1"/>
    </source>
</evidence>
<feature type="domain" description="Alcohol dehydrogenase-like C-terminal" evidence="6">
    <location>
        <begin position="190"/>
        <end position="319"/>
    </location>
</feature>
<dbReference type="InterPro" id="IPR013149">
    <property type="entry name" value="ADH-like_C"/>
</dbReference>
<evidence type="ECO:0000256" key="3">
    <source>
        <dbReference type="ARBA" id="ARBA00022723"/>
    </source>
</evidence>
<feature type="domain" description="Alcohol dehydrogenase-like N-terminal" evidence="7">
    <location>
        <begin position="33"/>
        <end position="149"/>
    </location>
</feature>
<dbReference type="PANTHER" id="PTHR42940">
    <property type="entry name" value="ALCOHOL DEHYDROGENASE 1-RELATED"/>
    <property type="match status" value="1"/>
</dbReference>
<dbReference type="InParanoid" id="K2RI51"/>
<dbReference type="Pfam" id="PF08240">
    <property type="entry name" value="ADH_N"/>
    <property type="match status" value="1"/>
</dbReference>
<evidence type="ECO:0000256" key="1">
    <source>
        <dbReference type="ARBA" id="ARBA00001947"/>
    </source>
</evidence>
<dbReference type="InterPro" id="IPR011032">
    <property type="entry name" value="GroES-like_sf"/>
</dbReference>
<protein>
    <submittedName>
        <fullName evidence="8">Alcohol dehydrogenase superfamily zinc-containing</fullName>
    </submittedName>
</protein>
<dbReference type="InterPro" id="IPR036291">
    <property type="entry name" value="NAD(P)-bd_dom_sf"/>
</dbReference>
<evidence type="ECO:0000313" key="9">
    <source>
        <dbReference type="Proteomes" id="UP000007129"/>
    </source>
</evidence>
<evidence type="ECO:0000256" key="2">
    <source>
        <dbReference type="ARBA" id="ARBA00008072"/>
    </source>
</evidence>
<dbReference type="Pfam" id="PF00107">
    <property type="entry name" value="ADH_zinc_N"/>
    <property type="match status" value="1"/>
</dbReference>
<dbReference type="InterPro" id="IPR013154">
    <property type="entry name" value="ADH-like_N"/>
</dbReference>
<accession>K2RI51</accession>
<name>K2RI51_MACPH</name>
<comment type="cofactor">
    <cofactor evidence="1">
        <name>Zn(2+)</name>
        <dbReference type="ChEBI" id="CHEBI:29105"/>
    </cofactor>
</comment>
<evidence type="ECO:0000256" key="5">
    <source>
        <dbReference type="ARBA" id="ARBA00023002"/>
    </source>
</evidence>